<evidence type="ECO:0000313" key="9">
    <source>
        <dbReference type="EMBL" id="GFQ76122.1"/>
    </source>
</evidence>
<evidence type="ECO:0000256" key="2">
    <source>
        <dbReference type="ARBA" id="ARBA00006581"/>
    </source>
</evidence>
<feature type="domain" description="dUTPase-like" evidence="7">
    <location>
        <begin position="36"/>
        <end position="157"/>
    </location>
</feature>
<dbReference type="InterPro" id="IPR029054">
    <property type="entry name" value="dUTPase-like"/>
</dbReference>
<keyword evidence="5" id="KW-0460">Magnesium</keyword>
<comment type="similarity">
    <text evidence="2 5">Belongs to the dUTPase family.</text>
</comment>
<dbReference type="GO" id="GO:0006226">
    <property type="term" value="P:dUMP biosynthetic process"/>
    <property type="evidence" value="ECO:0007669"/>
    <property type="project" value="UniProtKB-UniRule"/>
</dbReference>
<dbReference type="EMBL" id="BMAO01032155">
    <property type="protein sequence ID" value="GFQ80162.1"/>
    <property type="molecule type" value="Genomic_DNA"/>
</dbReference>
<dbReference type="InterPro" id="IPR033704">
    <property type="entry name" value="dUTPase_trimeric"/>
</dbReference>
<dbReference type="EMBL" id="BMAO01027700">
    <property type="protein sequence ID" value="GFR19037.1"/>
    <property type="molecule type" value="Genomic_DNA"/>
</dbReference>
<feature type="region of interest" description="Disordered" evidence="6">
    <location>
        <begin position="150"/>
        <end position="185"/>
    </location>
</feature>
<dbReference type="Pfam" id="PF00692">
    <property type="entry name" value="dUTPase"/>
    <property type="match status" value="1"/>
</dbReference>
<dbReference type="Proteomes" id="UP000887116">
    <property type="component" value="Unassembled WGS sequence"/>
</dbReference>
<dbReference type="InterPro" id="IPR036157">
    <property type="entry name" value="dUTPase-like_sf"/>
</dbReference>
<comment type="catalytic activity">
    <reaction evidence="5">
        <text>dUTP + H2O = dUMP + diphosphate + H(+)</text>
        <dbReference type="Rhea" id="RHEA:10248"/>
        <dbReference type="ChEBI" id="CHEBI:15377"/>
        <dbReference type="ChEBI" id="CHEBI:15378"/>
        <dbReference type="ChEBI" id="CHEBI:33019"/>
        <dbReference type="ChEBI" id="CHEBI:61555"/>
        <dbReference type="ChEBI" id="CHEBI:246422"/>
        <dbReference type="EC" id="3.6.1.23"/>
    </reaction>
</comment>
<proteinExistence type="inferred from homology"/>
<dbReference type="SUPFAM" id="SSF51283">
    <property type="entry name" value="dUTPase-like"/>
    <property type="match status" value="1"/>
</dbReference>
<protein>
    <recommendedName>
        <fullName evidence="5">Deoxyuridine 5'-triphosphate nucleotidohydrolase</fullName>
        <shortName evidence="5">dUTPase</shortName>
        <ecNumber evidence="5">3.6.1.23</ecNumber>
    </recommendedName>
    <alternativeName>
        <fullName evidence="5">dUTP pyrophosphatase</fullName>
    </alternativeName>
</protein>
<reference evidence="9" key="1">
    <citation type="submission" date="2020-07" db="EMBL/GenBank/DDBJ databases">
        <title>Multicomponent nature underlies the extraordinary mechanical properties of spider dragline silk.</title>
        <authorList>
            <person name="Kono N."/>
            <person name="Nakamura H."/>
            <person name="Mori M."/>
            <person name="Yoshida Y."/>
            <person name="Ohtoshi R."/>
            <person name="Malay A.D."/>
            <person name="Moran D.A.P."/>
            <person name="Tomita M."/>
            <person name="Numata K."/>
            <person name="Arakawa K."/>
        </authorList>
    </citation>
    <scope>NUCLEOTIDE SEQUENCE</scope>
</reference>
<dbReference type="EC" id="3.6.1.23" evidence="5"/>
<evidence type="ECO:0000313" key="11">
    <source>
        <dbReference type="EMBL" id="GFQ94842.1"/>
    </source>
</evidence>
<dbReference type="EMBL" id="BMAO01017185">
    <property type="protein sequence ID" value="GFR13888.1"/>
    <property type="molecule type" value="Genomic_DNA"/>
</dbReference>
<dbReference type="CDD" id="cd07557">
    <property type="entry name" value="trimeric_dUTPase"/>
    <property type="match status" value="1"/>
</dbReference>
<keyword evidence="3 5" id="KW-0378">Hydrolase</keyword>
<feature type="compositionally biased region" description="Basic and acidic residues" evidence="6">
    <location>
        <begin position="160"/>
        <end position="185"/>
    </location>
</feature>
<evidence type="ECO:0000256" key="1">
    <source>
        <dbReference type="ARBA" id="ARBA00005142"/>
    </source>
</evidence>
<evidence type="ECO:0000256" key="6">
    <source>
        <dbReference type="SAM" id="MobiDB-lite"/>
    </source>
</evidence>
<dbReference type="EMBL" id="BMAO01018896">
    <property type="protein sequence ID" value="GFR26999.1"/>
    <property type="molecule type" value="Genomic_DNA"/>
</dbReference>
<evidence type="ECO:0000313" key="14">
    <source>
        <dbReference type="EMBL" id="GFR19037.1"/>
    </source>
</evidence>
<dbReference type="GO" id="GO:0046081">
    <property type="term" value="P:dUTP catabolic process"/>
    <property type="evidence" value="ECO:0007669"/>
    <property type="project" value="UniProtKB-UniRule"/>
</dbReference>
<evidence type="ECO:0000259" key="7">
    <source>
        <dbReference type="Pfam" id="PF00692"/>
    </source>
</evidence>
<dbReference type="PANTHER" id="PTHR11241">
    <property type="entry name" value="DEOXYURIDINE 5'-TRIPHOSPHATE NUCLEOTIDOHYDROLASE"/>
    <property type="match status" value="1"/>
</dbReference>
<evidence type="ECO:0000313" key="13">
    <source>
        <dbReference type="EMBL" id="GFR13888.1"/>
    </source>
</evidence>
<sequence length="185" mass="20722">MADNLLHVAPVRLESFPIQLELPYEKIRREALDPFVRNDGSCGVDLSSPNFYTMDPLQQVKIYTGLAFEFKAGWTAFLKDKSSVVTRKHLVVEGGVIDPGYRGEIIVVMRNLSQNTQFIRPGDLIAQMVNVYTGLTPKLVQVSHVKNDTQRGTRGFGGDVGHENFMDKSKSSEEMNKNSTEIDSK</sequence>
<evidence type="ECO:0000256" key="3">
    <source>
        <dbReference type="ARBA" id="ARBA00022801"/>
    </source>
</evidence>
<comment type="pathway">
    <text evidence="1 5">Pyrimidine metabolism; dUMP biosynthesis; dUMP from dCTP (dUTP route): step 2/2.</text>
</comment>
<keyword evidence="4 5" id="KW-0546">Nucleotide metabolism</keyword>
<dbReference type="GO" id="GO:0004170">
    <property type="term" value="F:dUTP diphosphatase activity"/>
    <property type="evidence" value="ECO:0007669"/>
    <property type="project" value="UniProtKB-UniRule"/>
</dbReference>
<evidence type="ECO:0000313" key="16">
    <source>
        <dbReference type="EMBL" id="GFR29629.1"/>
    </source>
</evidence>
<dbReference type="PANTHER" id="PTHR11241:SF0">
    <property type="entry name" value="DEOXYURIDINE 5'-TRIPHOSPHATE NUCLEOTIDOHYDROLASE"/>
    <property type="match status" value="1"/>
</dbReference>
<dbReference type="EMBL" id="BMAO01004463">
    <property type="protein sequence ID" value="GFQ94842.1"/>
    <property type="molecule type" value="Genomic_DNA"/>
</dbReference>
<dbReference type="EMBL" id="BMAO01026438">
    <property type="protein sequence ID" value="GFR09759.1"/>
    <property type="molecule type" value="Genomic_DNA"/>
</dbReference>
<accession>A0A8X6FCV3</accession>
<comment type="cofactor">
    <cofactor evidence="5">
        <name>Mg(2+)</name>
        <dbReference type="ChEBI" id="CHEBI:18420"/>
    </cofactor>
</comment>
<evidence type="ECO:0000313" key="17">
    <source>
        <dbReference type="Proteomes" id="UP000887116"/>
    </source>
</evidence>
<comment type="function">
    <text evidence="5">Involved in nucleotide metabolism via production of dUMP, the immediate precursor of thymidine nucleotides, and decreases the intracellular concentration of dUTP so that uracil cannot be incorporated into DNA.</text>
</comment>
<evidence type="ECO:0000313" key="15">
    <source>
        <dbReference type="EMBL" id="GFR26999.1"/>
    </source>
</evidence>
<comment type="caution">
    <text evidence="9">The sequence shown here is derived from an EMBL/GenBank/DDBJ whole genome shotgun (WGS) entry which is preliminary data.</text>
</comment>
<dbReference type="EMBL" id="BMAO01021272">
    <property type="protein sequence ID" value="GFQ73210.1"/>
    <property type="molecule type" value="Genomic_DNA"/>
</dbReference>
<dbReference type="Gene3D" id="2.70.40.10">
    <property type="match status" value="1"/>
</dbReference>
<gene>
    <name evidence="9" type="primary">NCL1_62261</name>
    <name evidence="15" type="ORF">TNCT_191901</name>
    <name evidence="13" type="ORF">TNCT_226211</name>
    <name evidence="9" type="ORF">TNCT_244071</name>
    <name evidence="8" type="ORF">TNCT_256831</name>
    <name evidence="11" type="ORF">TNCT_368891</name>
    <name evidence="16" type="ORF">TNCT_501631</name>
    <name evidence="10" type="ORF">TNCT_55921</name>
    <name evidence="14" type="ORF">TNCT_592321</name>
    <name evidence="12" type="ORF">TNCT_668801</name>
</gene>
<dbReference type="EMBL" id="BMAO01011757">
    <property type="protein sequence ID" value="GFQ76122.1"/>
    <property type="molecule type" value="Genomic_DNA"/>
</dbReference>
<evidence type="ECO:0000313" key="12">
    <source>
        <dbReference type="EMBL" id="GFR09759.1"/>
    </source>
</evidence>
<name>A0A8X6FCV3_TRICU</name>
<evidence type="ECO:0000256" key="4">
    <source>
        <dbReference type="ARBA" id="ARBA00023080"/>
    </source>
</evidence>
<keyword evidence="5" id="KW-0479">Metal-binding</keyword>
<evidence type="ECO:0000313" key="10">
    <source>
        <dbReference type="EMBL" id="GFQ80162.1"/>
    </source>
</evidence>
<dbReference type="InterPro" id="IPR008181">
    <property type="entry name" value="dUTPase"/>
</dbReference>
<organism evidence="9 17">
    <name type="scientific">Trichonephila clavata</name>
    <name type="common">Joro spider</name>
    <name type="synonym">Nephila clavata</name>
    <dbReference type="NCBI Taxonomy" id="2740835"/>
    <lineage>
        <taxon>Eukaryota</taxon>
        <taxon>Metazoa</taxon>
        <taxon>Ecdysozoa</taxon>
        <taxon>Arthropoda</taxon>
        <taxon>Chelicerata</taxon>
        <taxon>Arachnida</taxon>
        <taxon>Araneae</taxon>
        <taxon>Araneomorphae</taxon>
        <taxon>Entelegynae</taxon>
        <taxon>Araneoidea</taxon>
        <taxon>Nephilidae</taxon>
        <taxon>Trichonephila</taxon>
    </lineage>
</organism>
<evidence type="ECO:0000256" key="5">
    <source>
        <dbReference type="RuleBase" id="RU367024"/>
    </source>
</evidence>
<keyword evidence="17" id="KW-1185">Reference proteome</keyword>
<dbReference type="GO" id="GO:0000287">
    <property type="term" value="F:magnesium ion binding"/>
    <property type="evidence" value="ECO:0007669"/>
    <property type="project" value="UniProtKB-UniRule"/>
</dbReference>
<evidence type="ECO:0000313" key="8">
    <source>
        <dbReference type="EMBL" id="GFQ73210.1"/>
    </source>
</evidence>
<dbReference type="OrthoDB" id="419889at2759"/>
<dbReference type="EMBL" id="BMAO01029139">
    <property type="protein sequence ID" value="GFR29629.1"/>
    <property type="molecule type" value="Genomic_DNA"/>
</dbReference>
<dbReference type="AlphaFoldDB" id="A0A8X6FCV3"/>